<evidence type="ECO:0000259" key="2">
    <source>
        <dbReference type="Pfam" id="PF01757"/>
    </source>
</evidence>
<evidence type="ECO:0000313" key="4">
    <source>
        <dbReference type="Proteomes" id="UP000324974"/>
    </source>
</evidence>
<proteinExistence type="predicted"/>
<dbReference type="RefSeq" id="WP_149110032.1">
    <property type="nucleotide sequence ID" value="NZ_CP042425.1"/>
</dbReference>
<dbReference type="GO" id="GO:0000271">
    <property type="term" value="P:polysaccharide biosynthetic process"/>
    <property type="evidence" value="ECO:0007669"/>
    <property type="project" value="TreeGrafter"/>
</dbReference>
<dbReference type="KEGG" id="lrs:PX52LOC_02114"/>
<dbReference type="Pfam" id="PF01757">
    <property type="entry name" value="Acyl_transf_3"/>
    <property type="match status" value="1"/>
</dbReference>
<feature type="transmembrane region" description="Helical" evidence="1">
    <location>
        <begin position="80"/>
        <end position="98"/>
    </location>
</feature>
<accession>A0A5C1A7E5</accession>
<dbReference type="EMBL" id="CP042425">
    <property type="protein sequence ID" value="QEL15199.1"/>
    <property type="molecule type" value="Genomic_DNA"/>
</dbReference>
<keyword evidence="1" id="KW-0472">Membrane</keyword>
<feature type="domain" description="Acyltransferase 3" evidence="2">
    <location>
        <begin position="6"/>
        <end position="328"/>
    </location>
</feature>
<sequence length="349" mass="38050">MRHALLDPLRGLAALWVVGYHLACFAGEESPLGPRFFALGYFGVPMFFVISGYCLTAAARRALLTGQPPLPFLLRRMARIYPPLWAAILVAVAVYALGPASWSRYTAAGWPSYSAADWLGVGLLTKTFQPTGELPWHKFQPVNVAFWTLAIEVQFYLVVSLALFSGRWFYRTLIALTVVTSPFLLSPTAYVHAGFLPHWPFFALGMAVVAAREANVATVRSAWVPAVAAMAFGLWQAPAVPDGSSKMVAAEFLFAVGFALAVWLSSSFPLPRLLQPLTFLGTISYSVYLLHVPLLMAGMDWAARVAEFGGVPWAVLVVGGVCAASVPFHYLFERPFVSARRRPAPLAVP</sequence>
<dbReference type="GO" id="GO:0016747">
    <property type="term" value="F:acyltransferase activity, transferring groups other than amino-acyl groups"/>
    <property type="evidence" value="ECO:0007669"/>
    <property type="project" value="InterPro"/>
</dbReference>
<organism evidence="3 4">
    <name type="scientific">Limnoglobus roseus</name>
    <dbReference type="NCBI Taxonomy" id="2598579"/>
    <lineage>
        <taxon>Bacteria</taxon>
        <taxon>Pseudomonadati</taxon>
        <taxon>Planctomycetota</taxon>
        <taxon>Planctomycetia</taxon>
        <taxon>Gemmatales</taxon>
        <taxon>Gemmataceae</taxon>
        <taxon>Limnoglobus</taxon>
    </lineage>
</organism>
<feature type="transmembrane region" description="Helical" evidence="1">
    <location>
        <begin position="36"/>
        <end position="59"/>
    </location>
</feature>
<dbReference type="InterPro" id="IPR050879">
    <property type="entry name" value="Acyltransferase_3"/>
</dbReference>
<evidence type="ECO:0000313" key="3">
    <source>
        <dbReference type="EMBL" id="QEL15199.1"/>
    </source>
</evidence>
<feature type="transmembrane region" description="Helical" evidence="1">
    <location>
        <begin position="277"/>
        <end position="299"/>
    </location>
</feature>
<feature type="transmembrane region" description="Helical" evidence="1">
    <location>
        <begin position="168"/>
        <end position="185"/>
    </location>
</feature>
<dbReference type="GO" id="GO:0016020">
    <property type="term" value="C:membrane"/>
    <property type="evidence" value="ECO:0007669"/>
    <property type="project" value="TreeGrafter"/>
</dbReference>
<feature type="transmembrane region" description="Helical" evidence="1">
    <location>
        <begin position="144"/>
        <end position="163"/>
    </location>
</feature>
<keyword evidence="3" id="KW-0808">Transferase</keyword>
<dbReference type="InterPro" id="IPR002656">
    <property type="entry name" value="Acyl_transf_3_dom"/>
</dbReference>
<feature type="transmembrane region" description="Helical" evidence="1">
    <location>
        <begin position="247"/>
        <end position="265"/>
    </location>
</feature>
<keyword evidence="3" id="KW-0012">Acyltransferase</keyword>
<keyword evidence="4" id="KW-1185">Reference proteome</keyword>
<dbReference type="Proteomes" id="UP000324974">
    <property type="component" value="Chromosome"/>
</dbReference>
<feature type="transmembrane region" description="Helical" evidence="1">
    <location>
        <begin position="311"/>
        <end position="332"/>
    </location>
</feature>
<keyword evidence="1" id="KW-0812">Transmembrane</keyword>
<keyword evidence="1" id="KW-1133">Transmembrane helix</keyword>
<dbReference type="OrthoDB" id="9796461at2"/>
<name>A0A5C1A7E5_9BACT</name>
<evidence type="ECO:0000256" key="1">
    <source>
        <dbReference type="SAM" id="Phobius"/>
    </source>
</evidence>
<gene>
    <name evidence="3" type="ORF">PX52LOC_02114</name>
</gene>
<reference evidence="4" key="1">
    <citation type="submission" date="2019-08" db="EMBL/GenBank/DDBJ databases">
        <title>Limnoglobus roseus gen. nov., sp. nov., a novel freshwater planctomycete with a giant genome from the family Gemmataceae.</title>
        <authorList>
            <person name="Kulichevskaya I.S."/>
            <person name="Naumoff D.G."/>
            <person name="Miroshnikov K."/>
            <person name="Ivanova A."/>
            <person name="Philippov D.A."/>
            <person name="Hakobyan A."/>
            <person name="Rijpstra I.C."/>
            <person name="Sinninghe Damste J.S."/>
            <person name="Liesack W."/>
            <person name="Dedysh S.N."/>
        </authorList>
    </citation>
    <scope>NUCLEOTIDE SEQUENCE [LARGE SCALE GENOMIC DNA]</scope>
    <source>
        <strain evidence="4">PX52</strain>
    </source>
</reference>
<dbReference type="PANTHER" id="PTHR23028:SF131">
    <property type="entry name" value="BLR2367 PROTEIN"/>
    <property type="match status" value="1"/>
</dbReference>
<dbReference type="PANTHER" id="PTHR23028">
    <property type="entry name" value="ACETYLTRANSFERASE"/>
    <property type="match status" value="1"/>
</dbReference>
<protein>
    <submittedName>
        <fullName evidence="3">Acyltransferase</fullName>
    </submittedName>
</protein>
<dbReference type="AlphaFoldDB" id="A0A5C1A7E5"/>